<dbReference type="OrthoDB" id="3094100at2759"/>
<proteinExistence type="predicted"/>
<dbReference type="Proteomes" id="UP000054477">
    <property type="component" value="Unassembled WGS sequence"/>
</dbReference>
<dbReference type="AlphaFoldDB" id="A0A0C9Y509"/>
<organism evidence="1 2">
    <name type="scientific">Laccaria amethystina LaAM-08-1</name>
    <dbReference type="NCBI Taxonomy" id="1095629"/>
    <lineage>
        <taxon>Eukaryota</taxon>
        <taxon>Fungi</taxon>
        <taxon>Dikarya</taxon>
        <taxon>Basidiomycota</taxon>
        <taxon>Agaricomycotina</taxon>
        <taxon>Agaricomycetes</taxon>
        <taxon>Agaricomycetidae</taxon>
        <taxon>Agaricales</taxon>
        <taxon>Agaricineae</taxon>
        <taxon>Hydnangiaceae</taxon>
        <taxon>Laccaria</taxon>
    </lineage>
</organism>
<protein>
    <submittedName>
        <fullName evidence="1">Uncharacterized protein</fullName>
    </submittedName>
</protein>
<keyword evidence="2" id="KW-1185">Reference proteome</keyword>
<name>A0A0C9Y509_9AGAR</name>
<sequence>RCRQRHGNQMTNDDQCHRSSLLCILRRDGPVQSGFLHPKRATVDLNRSTTDPDIAGTEPDHLGPVFCGPRNQKRSVQPVFWCKFCCTNKNHFYLNYHYSEN</sequence>
<dbReference type="HOGENOM" id="CLU_166283_0_1_1"/>
<feature type="non-terminal residue" evidence="1">
    <location>
        <position position="1"/>
    </location>
</feature>
<evidence type="ECO:0000313" key="1">
    <source>
        <dbReference type="EMBL" id="KIK05242.1"/>
    </source>
</evidence>
<reference evidence="1 2" key="1">
    <citation type="submission" date="2014-04" db="EMBL/GenBank/DDBJ databases">
        <authorList>
            <consortium name="DOE Joint Genome Institute"/>
            <person name="Kuo A."/>
            <person name="Kohler A."/>
            <person name="Nagy L.G."/>
            <person name="Floudas D."/>
            <person name="Copeland A."/>
            <person name="Barry K.W."/>
            <person name="Cichocki N."/>
            <person name="Veneault-Fourrey C."/>
            <person name="LaButti K."/>
            <person name="Lindquist E.A."/>
            <person name="Lipzen A."/>
            <person name="Lundell T."/>
            <person name="Morin E."/>
            <person name="Murat C."/>
            <person name="Sun H."/>
            <person name="Tunlid A."/>
            <person name="Henrissat B."/>
            <person name="Grigoriev I.V."/>
            <person name="Hibbett D.S."/>
            <person name="Martin F."/>
            <person name="Nordberg H.P."/>
            <person name="Cantor M.N."/>
            <person name="Hua S.X."/>
        </authorList>
    </citation>
    <scope>NUCLEOTIDE SEQUENCE [LARGE SCALE GENOMIC DNA]</scope>
    <source>
        <strain evidence="1 2">LaAM-08-1</strain>
    </source>
</reference>
<dbReference type="EMBL" id="KN838561">
    <property type="protein sequence ID" value="KIK05242.1"/>
    <property type="molecule type" value="Genomic_DNA"/>
</dbReference>
<evidence type="ECO:0000313" key="2">
    <source>
        <dbReference type="Proteomes" id="UP000054477"/>
    </source>
</evidence>
<reference evidence="2" key="2">
    <citation type="submission" date="2015-01" db="EMBL/GenBank/DDBJ databases">
        <title>Evolutionary Origins and Diversification of the Mycorrhizal Mutualists.</title>
        <authorList>
            <consortium name="DOE Joint Genome Institute"/>
            <consortium name="Mycorrhizal Genomics Consortium"/>
            <person name="Kohler A."/>
            <person name="Kuo A."/>
            <person name="Nagy L.G."/>
            <person name="Floudas D."/>
            <person name="Copeland A."/>
            <person name="Barry K.W."/>
            <person name="Cichocki N."/>
            <person name="Veneault-Fourrey C."/>
            <person name="LaButti K."/>
            <person name="Lindquist E.A."/>
            <person name="Lipzen A."/>
            <person name="Lundell T."/>
            <person name="Morin E."/>
            <person name="Murat C."/>
            <person name="Riley R."/>
            <person name="Ohm R."/>
            <person name="Sun H."/>
            <person name="Tunlid A."/>
            <person name="Henrissat B."/>
            <person name="Grigoriev I.V."/>
            <person name="Hibbett D.S."/>
            <person name="Martin F."/>
        </authorList>
    </citation>
    <scope>NUCLEOTIDE SEQUENCE [LARGE SCALE GENOMIC DNA]</scope>
    <source>
        <strain evidence="2">LaAM-08-1</strain>
    </source>
</reference>
<gene>
    <name evidence="1" type="ORF">K443DRAFT_91612</name>
</gene>
<accession>A0A0C9Y509</accession>